<evidence type="ECO:0000313" key="1">
    <source>
        <dbReference type="EMBL" id="MQM13182.1"/>
    </source>
</evidence>
<dbReference type="Proteomes" id="UP000652761">
    <property type="component" value="Unassembled WGS sequence"/>
</dbReference>
<reference evidence="1" key="1">
    <citation type="submission" date="2017-07" db="EMBL/GenBank/DDBJ databases">
        <title>Taro Niue Genome Assembly and Annotation.</title>
        <authorList>
            <person name="Atibalentja N."/>
            <person name="Keating K."/>
            <person name="Fields C.J."/>
        </authorList>
    </citation>
    <scope>NUCLEOTIDE SEQUENCE</scope>
    <source>
        <strain evidence="1">Niue_2</strain>
        <tissue evidence="1">Leaf</tissue>
    </source>
</reference>
<protein>
    <submittedName>
        <fullName evidence="1">Uncharacterized protein</fullName>
    </submittedName>
</protein>
<gene>
    <name evidence="1" type="ORF">Taro_046105</name>
</gene>
<keyword evidence="2" id="KW-1185">Reference proteome</keyword>
<organism evidence="1 2">
    <name type="scientific">Colocasia esculenta</name>
    <name type="common">Wild taro</name>
    <name type="synonym">Arum esculentum</name>
    <dbReference type="NCBI Taxonomy" id="4460"/>
    <lineage>
        <taxon>Eukaryota</taxon>
        <taxon>Viridiplantae</taxon>
        <taxon>Streptophyta</taxon>
        <taxon>Embryophyta</taxon>
        <taxon>Tracheophyta</taxon>
        <taxon>Spermatophyta</taxon>
        <taxon>Magnoliopsida</taxon>
        <taxon>Liliopsida</taxon>
        <taxon>Araceae</taxon>
        <taxon>Aroideae</taxon>
        <taxon>Colocasieae</taxon>
        <taxon>Colocasia</taxon>
    </lineage>
</organism>
<dbReference type="AlphaFoldDB" id="A0A843WRC7"/>
<dbReference type="EMBL" id="NMUH01005596">
    <property type="protein sequence ID" value="MQM13182.1"/>
    <property type="molecule type" value="Genomic_DNA"/>
</dbReference>
<comment type="caution">
    <text evidence="1">The sequence shown here is derived from an EMBL/GenBank/DDBJ whole genome shotgun (WGS) entry which is preliminary data.</text>
</comment>
<name>A0A843WRC7_COLES</name>
<evidence type="ECO:0000313" key="2">
    <source>
        <dbReference type="Proteomes" id="UP000652761"/>
    </source>
</evidence>
<proteinExistence type="predicted"/>
<sequence length="127" mass="14360">MEWSLLTVVGMEDPEMVPGLGFSLEKATDPTVAIRSRQADPSRQDLYRDTSWRRDQKAVMASVAIATEDSALQPRSLVPTHHVTSSSDFLAEWATMKKELHDLRRQIDPRKVAEVPLPSFQHLRVPP</sequence>
<accession>A0A843WRC7</accession>